<name>E4XP51_OIKDI</name>
<dbReference type="Gene3D" id="1.20.1280.50">
    <property type="match status" value="1"/>
</dbReference>
<evidence type="ECO:0000313" key="1">
    <source>
        <dbReference type="EMBL" id="CBY11639.1"/>
    </source>
</evidence>
<dbReference type="InParanoid" id="E4XP51"/>
<proteinExistence type="predicted"/>
<dbReference type="SUPFAM" id="SSF81383">
    <property type="entry name" value="F-box domain"/>
    <property type="match status" value="1"/>
</dbReference>
<accession>E4XP51</accession>
<dbReference type="InterPro" id="IPR036322">
    <property type="entry name" value="WD40_repeat_dom_sf"/>
</dbReference>
<dbReference type="AlphaFoldDB" id="E4XP51"/>
<evidence type="ECO:0000313" key="2">
    <source>
        <dbReference type="Proteomes" id="UP000001307"/>
    </source>
</evidence>
<keyword evidence="2" id="KW-1185">Reference proteome</keyword>
<reference evidence="1" key="1">
    <citation type="journal article" date="2010" name="Science">
        <title>Plasticity of animal genome architecture unmasked by rapid evolution of a pelagic tunicate.</title>
        <authorList>
            <person name="Denoeud F."/>
            <person name="Henriet S."/>
            <person name="Mungpakdee S."/>
            <person name="Aury J.M."/>
            <person name="Da Silva C."/>
            <person name="Brinkmann H."/>
            <person name="Mikhaleva J."/>
            <person name="Olsen L.C."/>
            <person name="Jubin C."/>
            <person name="Canestro C."/>
            <person name="Bouquet J.M."/>
            <person name="Danks G."/>
            <person name="Poulain J."/>
            <person name="Campsteijn C."/>
            <person name="Adamski M."/>
            <person name="Cross I."/>
            <person name="Yadetie F."/>
            <person name="Muffato M."/>
            <person name="Louis A."/>
            <person name="Butcher S."/>
            <person name="Tsagkogeorga G."/>
            <person name="Konrad A."/>
            <person name="Singh S."/>
            <person name="Jensen M.F."/>
            <person name="Cong E.H."/>
            <person name="Eikeseth-Otteraa H."/>
            <person name="Noel B."/>
            <person name="Anthouard V."/>
            <person name="Porcel B.M."/>
            <person name="Kachouri-Lafond R."/>
            <person name="Nishino A."/>
            <person name="Ugolini M."/>
            <person name="Chourrout P."/>
            <person name="Nishida H."/>
            <person name="Aasland R."/>
            <person name="Huzurbazar S."/>
            <person name="Westhof E."/>
            <person name="Delsuc F."/>
            <person name="Lehrach H."/>
            <person name="Reinhardt R."/>
            <person name="Weissenbach J."/>
            <person name="Roy S.W."/>
            <person name="Artiguenave F."/>
            <person name="Postlethwait J.H."/>
            <person name="Manak J.R."/>
            <person name="Thompson E.M."/>
            <person name="Jaillon O."/>
            <person name="Du Pasquier L."/>
            <person name="Boudinot P."/>
            <person name="Liberles D.A."/>
            <person name="Volff J.N."/>
            <person name="Philippe H."/>
            <person name="Lenhard B."/>
            <person name="Roest Crollius H."/>
            <person name="Wincker P."/>
            <person name="Chourrout D."/>
        </authorList>
    </citation>
    <scope>NUCLEOTIDE SEQUENCE [LARGE SCALE GENOMIC DNA]</scope>
</reference>
<dbReference type="InterPro" id="IPR036047">
    <property type="entry name" value="F-box-like_dom_sf"/>
</dbReference>
<dbReference type="Proteomes" id="UP000001307">
    <property type="component" value="Unassembled WGS sequence"/>
</dbReference>
<dbReference type="EMBL" id="FN653089">
    <property type="protein sequence ID" value="CBY11639.1"/>
    <property type="molecule type" value="Genomic_DNA"/>
</dbReference>
<gene>
    <name evidence="1" type="ORF">GSOID_T00016812001</name>
</gene>
<evidence type="ECO:0008006" key="3">
    <source>
        <dbReference type="Google" id="ProtNLM"/>
    </source>
</evidence>
<organism evidence="1">
    <name type="scientific">Oikopleura dioica</name>
    <name type="common">Tunicate</name>
    <dbReference type="NCBI Taxonomy" id="34765"/>
    <lineage>
        <taxon>Eukaryota</taxon>
        <taxon>Metazoa</taxon>
        <taxon>Chordata</taxon>
        <taxon>Tunicata</taxon>
        <taxon>Appendicularia</taxon>
        <taxon>Copelata</taxon>
        <taxon>Oikopleuridae</taxon>
        <taxon>Oikopleura</taxon>
    </lineage>
</organism>
<dbReference type="SUPFAM" id="SSF50978">
    <property type="entry name" value="WD40 repeat-like"/>
    <property type="match status" value="1"/>
</dbReference>
<dbReference type="OrthoDB" id="9984940at2759"/>
<sequence length="481" mass="54413">MDILSEADARNLHHVTDRIFNSLSTEDLYACSAVSPTWRTLLIDSKVFESRLEKYLETDIYGKIIARSVKTKKAKRARPDEFSIPEMSRFVRFKKIMDAFYSKSSAYKVRNLQIRPNTFDNRITSFVAAPEFIATATISGEIHIWSRDFFTHLGIIPNCTQDEKTSLHVCGRLLATTDKNSSLVTLFSVEAPSFINRDCAFSVAALQTFPIPTRVNRVLVKLSPPTQAQPGRLMLAASNDVKISSLTSSASYWARNDINCPKCENRRNQDDVIVTINADESVMIPKVNSAVLTNMHAAILWESESVILVYDTQGAVKHKLYSNSDSHVWRNEEDLMNMDSFEELLVVAERRKVAVWSLVTGLLMKHIDLGQPEGLDLTQIQITGKYDQHHGALLIMMMEELEDDTAEDHISTDYRISSYTWKSDKDHQAFGIEKGTLDLHQVPETTNDSFAADETAIYLPNFPDPIITVYDFIAPLFQAKL</sequence>
<protein>
    <recommendedName>
        <fullName evidence="3">F-box domain-containing protein</fullName>
    </recommendedName>
</protein>